<dbReference type="AlphaFoldDB" id="A0AAQ3T1P3"/>
<gene>
    <name evidence="2" type="ORF">U9M48_014035</name>
</gene>
<sequence>MKKTLLRGRCKGGLYPFPSSSSDARRNVFSATRPSVATWHSRLGYPAVPLVRQYSSHESVCDACQQAKSHQLPYPKSVSVSSAPLELAFSNVWGPAPTSVGRKNYYVSFIDDYSKFIWIYLLKHKSKVFQKFHEFQSLVE</sequence>
<dbReference type="Pfam" id="PF13976">
    <property type="entry name" value="gag_pre-integrs"/>
    <property type="match status" value="1"/>
</dbReference>
<dbReference type="Proteomes" id="UP001341281">
    <property type="component" value="Chromosome 03"/>
</dbReference>
<feature type="domain" description="GAG-pre-integrase" evidence="1">
    <location>
        <begin position="13"/>
        <end position="69"/>
    </location>
</feature>
<dbReference type="EMBL" id="CP144747">
    <property type="protein sequence ID" value="WVZ64534.1"/>
    <property type="molecule type" value="Genomic_DNA"/>
</dbReference>
<dbReference type="InterPro" id="IPR012337">
    <property type="entry name" value="RNaseH-like_sf"/>
</dbReference>
<organism evidence="2 3">
    <name type="scientific">Paspalum notatum var. saurae</name>
    <dbReference type="NCBI Taxonomy" id="547442"/>
    <lineage>
        <taxon>Eukaryota</taxon>
        <taxon>Viridiplantae</taxon>
        <taxon>Streptophyta</taxon>
        <taxon>Embryophyta</taxon>
        <taxon>Tracheophyta</taxon>
        <taxon>Spermatophyta</taxon>
        <taxon>Magnoliopsida</taxon>
        <taxon>Liliopsida</taxon>
        <taxon>Poales</taxon>
        <taxon>Poaceae</taxon>
        <taxon>PACMAD clade</taxon>
        <taxon>Panicoideae</taxon>
        <taxon>Andropogonodae</taxon>
        <taxon>Paspaleae</taxon>
        <taxon>Paspalinae</taxon>
        <taxon>Paspalum</taxon>
    </lineage>
</organism>
<accession>A0AAQ3T1P3</accession>
<evidence type="ECO:0000259" key="1">
    <source>
        <dbReference type="Pfam" id="PF13976"/>
    </source>
</evidence>
<dbReference type="PANTHER" id="PTHR42648:SF26">
    <property type="entry name" value="INTEGRASE CATALYTIC DOMAIN-CONTAINING PROTEIN"/>
    <property type="match status" value="1"/>
</dbReference>
<proteinExistence type="predicted"/>
<dbReference type="Gene3D" id="3.30.420.10">
    <property type="entry name" value="Ribonuclease H-like superfamily/Ribonuclease H"/>
    <property type="match status" value="1"/>
</dbReference>
<keyword evidence="3" id="KW-1185">Reference proteome</keyword>
<evidence type="ECO:0000313" key="2">
    <source>
        <dbReference type="EMBL" id="WVZ64534.1"/>
    </source>
</evidence>
<name>A0AAQ3T1P3_PASNO</name>
<reference evidence="2 3" key="1">
    <citation type="submission" date="2024-02" db="EMBL/GenBank/DDBJ databases">
        <title>High-quality chromosome-scale genome assembly of Pensacola bahiagrass (Paspalum notatum Flugge var. saurae).</title>
        <authorList>
            <person name="Vega J.M."/>
            <person name="Podio M."/>
            <person name="Orjuela J."/>
            <person name="Siena L.A."/>
            <person name="Pessino S.C."/>
            <person name="Combes M.C."/>
            <person name="Mariac C."/>
            <person name="Albertini E."/>
            <person name="Pupilli F."/>
            <person name="Ortiz J.P.A."/>
            <person name="Leblanc O."/>
        </authorList>
    </citation>
    <scope>NUCLEOTIDE SEQUENCE [LARGE SCALE GENOMIC DNA]</scope>
    <source>
        <strain evidence="2">R1</strain>
        <tissue evidence="2">Leaf</tissue>
    </source>
</reference>
<dbReference type="SUPFAM" id="SSF53098">
    <property type="entry name" value="Ribonuclease H-like"/>
    <property type="match status" value="1"/>
</dbReference>
<evidence type="ECO:0000313" key="3">
    <source>
        <dbReference type="Proteomes" id="UP001341281"/>
    </source>
</evidence>
<dbReference type="InterPro" id="IPR036397">
    <property type="entry name" value="RNaseH_sf"/>
</dbReference>
<dbReference type="PANTHER" id="PTHR42648">
    <property type="entry name" value="TRANSPOSASE, PUTATIVE-RELATED"/>
    <property type="match status" value="1"/>
</dbReference>
<dbReference type="GO" id="GO:0003676">
    <property type="term" value="F:nucleic acid binding"/>
    <property type="evidence" value="ECO:0007669"/>
    <property type="project" value="InterPro"/>
</dbReference>
<dbReference type="InterPro" id="IPR025724">
    <property type="entry name" value="GAG-pre-integrase_dom"/>
</dbReference>
<protein>
    <recommendedName>
        <fullName evidence="1">GAG-pre-integrase domain-containing protein</fullName>
    </recommendedName>
</protein>
<dbReference type="InterPro" id="IPR039537">
    <property type="entry name" value="Retrotran_Ty1/copia-like"/>
</dbReference>